<evidence type="ECO:0000313" key="3">
    <source>
        <dbReference type="Proteomes" id="UP000801428"/>
    </source>
</evidence>
<name>A0A9P4W7L0_CURKU</name>
<protein>
    <submittedName>
        <fullName evidence="2">Uncharacterized protein</fullName>
    </submittedName>
</protein>
<comment type="caution">
    <text evidence="2">The sequence shown here is derived from an EMBL/GenBank/DDBJ whole genome shotgun (WGS) entry which is preliminary data.</text>
</comment>
<feature type="region of interest" description="Disordered" evidence="1">
    <location>
        <begin position="1"/>
        <end position="24"/>
    </location>
</feature>
<dbReference type="AlphaFoldDB" id="A0A9P4W7L0"/>
<feature type="region of interest" description="Disordered" evidence="1">
    <location>
        <begin position="187"/>
        <end position="255"/>
    </location>
</feature>
<reference evidence="2" key="1">
    <citation type="submission" date="2019-04" db="EMBL/GenBank/DDBJ databases">
        <title>Sequencing of skin fungus with MAO and IRED activity.</title>
        <authorList>
            <person name="Marsaioli A.J."/>
            <person name="Bonatto J.M.C."/>
            <person name="Reis Junior O."/>
        </authorList>
    </citation>
    <scope>NUCLEOTIDE SEQUENCE</scope>
    <source>
        <strain evidence="2">30M1</strain>
    </source>
</reference>
<dbReference type="OrthoDB" id="3686967at2759"/>
<organism evidence="2 3">
    <name type="scientific">Curvularia kusanoi</name>
    <name type="common">Cochliobolus kusanoi</name>
    <dbReference type="NCBI Taxonomy" id="90978"/>
    <lineage>
        <taxon>Eukaryota</taxon>
        <taxon>Fungi</taxon>
        <taxon>Dikarya</taxon>
        <taxon>Ascomycota</taxon>
        <taxon>Pezizomycotina</taxon>
        <taxon>Dothideomycetes</taxon>
        <taxon>Pleosporomycetidae</taxon>
        <taxon>Pleosporales</taxon>
        <taxon>Pleosporineae</taxon>
        <taxon>Pleosporaceae</taxon>
        <taxon>Curvularia</taxon>
    </lineage>
</organism>
<gene>
    <name evidence="2" type="ORF">E8E13_003780</name>
</gene>
<keyword evidence="3" id="KW-1185">Reference proteome</keyword>
<dbReference type="Proteomes" id="UP000801428">
    <property type="component" value="Unassembled WGS sequence"/>
</dbReference>
<evidence type="ECO:0000313" key="2">
    <source>
        <dbReference type="EMBL" id="KAF2996446.1"/>
    </source>
</evidence>
<dbReference type="EMBL" id="SWKU01000027">
    <property type="protein sequence ID" value="KAF2996446.1"/>
    <property type="molecule type" value="Genomic_DNA"/>
</dbReference>
<evidence type="ECO:0000256" key="1">
    <source>
        <dbReference type="SAM" id="MobiDB-lite"/>
    </source>
</evidence>
<proteinExistence type="predicted"/>
<sequence length="655" mass="74134">MSYSAHHSDEVPRRDDAKVTQRPQFQNIPMKLREMLRDAAKNQERLSESREGLIIERQRLVSSRSQVRVKRLEIRDAEASLMSILRTYFNDFEKPPPESLFESYNRVDQLRDELGVIEEEFLLAERKLAGSEWEFQEKENDFYQFELLDIIEDATSEAAPLLHDHGQIPTNEERVARTASPFARPYKISSDYTSDSESPILHHQHVLPPPSLGSPQTTLSYPWESAVQRSGGSPPVLVLQPPQARSTQSDAEQRDYKSVMRELVALRESFEALRHERANDLVVNDDDYDFGPGTLSVPLDIGNTAQRLIDPEETPFFKILGQISDREVEARRLKNEAMFNDIQFLAIPRRRSDPTGYADPAPMPSIFMGRALTETAMPMYSDRPRAKGRLRDWLLAQLREDPLQRRIYRNISMQEGLESPDGETWEDRASSYWDIDHASDDDGGNTITRATSHEADALPLVGPAARQTESLSSLCNTQTKLGVFTVPSIIIAERHNQGLEHQRSPSVSQQIDIGTIEKAVSHKLGKRQQDSVDIQAILESSSICKIPVITRTPADDVAEQQQRSYPDSGVEDVFTQQQRSSNGLKGGHCSGTLSDVFPLNIRDSPRSMTEDGKEKLPESRFSLSRLISNFGHHRRTRSASCGRDVRHDMFVGAMS</sequence>
<accession>A0A9P4W7L0</accession>
<feature type="compositionally biased region" description="Basic and acidic residues" evidence="1">
    <location>
        <begin position="1"/>
        <end position="19"/>
    </location>
</feature>